<dbReference type="InterPro" id="IPR031982">
    <property type="entry name" value="PilE-like"/>
</dbReference>
<dbReference type="Proteomes" id="UP001500279">
    <property type="component" value="Unassembled WGS sequence"/>
</dbReference>
<dbReference type="Gene3D" id="3.30.700.10">
    <property type="entry name" value="Glycoprotein, Type 4 Pilin"/>
    <property type="match status" value="1"/>
</dbReference>
<reference evidence="1 2" key="1">
    <citation type="journal article" date="2019" name="Int. J. Syst. Evol. Microbiol.">
        <title>The Global Catalogue of Microorganisms (GCM) 10K type strain sequencing project: providing services to taxonomists for standard genome sequencing and annotation.</title>
        <authorList>
            <consortium name="The Broad Institute Genomics Platform"/>
            <consortium name="The Broad Institute Genome Sequencing Center for Infectious Disease"/>
            <person name="Wu L."/>
            <person name="Ma J."/>
        </authorList>
    </citation>
    <scope>NUCLEOTIDE SEQUENCE [LARGE SCALE GENOMIC DNA]</scope>
    <source>
        <strain evidence="1 2">JCM 15503</strain>
    </source>
</reference>
<keyword evidence="2" id="KW-1185">Reference proteome</keyword>
<dbReference type="Pfam" id="PF16732">
    <property type="entry name" value="ComP_DUS"/>
    <property type="match status" value="1"/>
</dbReference>
<proteinExistence type="predicted"/>
<dbReference type="InterPro" id="IPR045584">
    <property type="entry name" value="Pilin-like"/>
</dbReference>
<dbReference type="SUPFAM" id="SSF54523">
    <property type="entry name" value="Pili subunits"/>
    <property type="match status" value="1"/>
</dbReference>
<gene>
    <name evidence="1" type="primary">tppA</name>
    <name evidence="1" type="ORF">GCM10009107_34820</name>
</gene>
<name>A0ABN1K6J2_9BURK</name>
<protein>
    <submittedName>
        <fullName evidence="1">Type IVa pilus pseudopilin TppA</fullName>
    </submittedName>
</protein>
<comment type="caution">
    <text evidence="1">The sequence shown here is derived from an EMBL/GenBank/DDBJ whole genome shotgun (WGS) entry which is preliminary data.</text>
</comment>
<accession>A0ABN1K6J2</accession>
<dbReference type="EMBL" id="BAAAEW010000023">
    <property type="protein sequence ID" value="GAA0756419.1"/>
    <property type="molecule type" value="Genomic_DNA"/>
</dbReference>
<evidence type="ECO:0000313" key="1">
    <source>
        <dbReference type="EMBL" id="GAA0756419.1"/>
    </source>
</evidence>
<evidence type="ECO:0000313" key="2">
    <source>
        <dbReference type="Proteomes" id="UP001500279"/>
    </source>
</evidence>
<sequence length="126" mass="13282">MIVVAIVAILAAIAYPSYTSHMLKGRRADAETVMYEAAQYLQRFYAANNTYAGASLSGSGVSQSPKSGDVVYYEITLGDVANSAQDYSLQAEPKGVQLSDPCGTLTLSSTGQKGQSADATVAKCWQ</sequence>
<organism evidence="1 2">
    <name type="scientific">Ideonella azotifigens</name>
    <dbReference type="NCBI Taxonomy" id="513160"/>
    <lineage>
        <taxon>Bacteria</taxon>
        <taxon>Pseudomonadati</taxon>
        <taxon>Pseudomonadota</taxon>
        <taxon>Betaproteobacteria</taxon>
        <taxon>Burkholderiales</taxon>
        <taxon>Sphaerotilaceae</taxon>
        <taxon>Ideonella</taxon>
    </lineage>
</organism>